<comment type="caution">
    <text evidence="1">The sequence shown here is derived from an EMBL/GenBank/DDBJ whole genome shotgun (WGS) entry which is preliminary data.</text>
</comment>
<reference evidence="1 2" key="1">
    <citation type="journal article" date="2017" name="Nat. Commun.">
        <title>Genome assembly with in vitro proximity ligation data and whole-genome triplication in lettuce.</title>
        <authorList>
            <person name="Reyes-Chin-Wo S."/>
            <person name="Wang Z."/>
            <person name="Yang X."/>
            <person name="Kozik A."/>
            <person name="Arikit S."/>
            <person name="Song C."/>
            <person name="Xia L."/>
            <person name="Froenicke L."/>
            <person name="Lavelle D.O."/>
            <person name="Truco M.J."/>
            <person name="Xia R."/>
            <person name="Zhu S."/>
            <person name="Xu C."/>
            <person name="Xu H."/>
            <person name="Xu X."/>
            <person name="Cox K."/>
            <person name="Korf I."/>
            <person name="Meyers B.C."/>
            <person name="Michelmore R.W."/>
        </authorList>
    </citation>
    <scope>NUCLEOTIDE SEQUENCE [LARGE SCALE GENOMIC DNA]</scope>
    <source>
        <strain evidence="2">cv. Salinas</strain>
        <tissue evidence="1">Seedlings</tissue>
    </source>
</reference>
<proteinExistence type="predicted"/>
<dbReference type="AlphaFoldDB" id="A0A9R1VY68"/>
<organism evidence="1 2">
    <name type="scientific">Lactuca sativa</name>
    <name type="common">Garden lettuce</name>
    <dbReference type="NCBI Taxonomy" id="4236"/>
    <lineage>
        <taxon>Eukaryota</taxon>
        <taxon>Viridiplantae</taxon>
        <taxon>Streptophyta</taxon>
        <taxon>Embryophyta</taxon>
        <taxon>Tracheophyta</taxon>
        <taxon>Spermatophyta</taxon>
        <taxon>Magnoliopsida</taxon>
        <taxon>eudicotyledons</taxon>
        <taxon>Gunneridae</taxon>
        <taxon>Pentapetalae</taxon>
        <taxon>asterids</taxon>
        <taxon>campanulids</taxon>
        <taxon>Asterales</taxon>
        <taxon>Asteraceae</taxon>
        <taxon>Cichorioideae</taxon>
        <taxon>Cichorieae</taxon>
        <taxon>Lactucinae</taxon>
        <taxon>Lactuca</taxon>
    </lineage>
</organism>
<sequence>MIESLHSDSHLSVCSVALDFTRHALTPAIVDDIDSMSNAILAHNLAYVTAHAMTYLAAGSDCVQQFYKLEHVHFSLVESEAVLRAKVTVLSTTVGRLEEENKSLISEKLVLEDVLSVLEGQVGSLTQANESLEWDLDDHDRELEVLSVDRSWLLQVVLVRIVDNLLEHHEFAGGISRIRHDSFVVGEESGWANLKAQGYVTWVWMGSGHYARLMRVRRMWGCWVWVVQEQVTVLSTTVGRLEEENKSLISEKLVLEDVLSVLEGQVGSLTQANESLEWDLDDHDRELEVLSVDRSWLLQVVLVRIVDNLLEHHEFAGGISRIRHDSFVVGKSQGYVTWVWMGSGHYARLMRVRRMWGCWVWVVQEQVTVLSTTVGRLEEENKSLISEKLVLEDVLNVLEGQVGSLTQANESLEWDLDDHDRELEVLSVDRSWLLQVVLVRIVDNLLEHHEFAGGISRIRHDSFVVGEESGWANLKAQLATRGPVIRQPWMMLCWLSQQWTLLVCTGLRHLGVDGVRALCTFDEGEEDVGMLGVGGAGAGVGAGGVGGGDENGDGDGPVDGVVGYSLCGH</sequence>
<gene>
    <name evidence="1" type="ORF">LSAT_V11C400199660</name>
</gene>
<evidence type="ECO:0000313" key="1">
    <source>
        <dbReference type="EMBL" id="KAJ0212850.1"/>
    </source>
</evidence>
<evidence type="ECO:0000313" key="2">
    <source>
        <dbReference type="Proteomes" id="UP000235145"/>
    </source>
</evidence>
<keyword evidence="2" id="KW-1185">Reference proteome</keyword>
<dbReference type="EMBL" id="NBSK02000004">
    <property type="protein sequence ID" value="KAJ0212850.1"/>
    <property type="molecule type" value="Genomic_DNA"/>
</dbReference>
<accession>A0A9R1VY68</accession>
<protein>
    <submittedName>
        <fullName evidence="1">Uncharacterized protein</fullName>
    </submittedName>
</protein>
<dbReference type="Proteomes" id="UP000235145">
    <property type="component" value="Unassembled WGS sequence"/>
</dbReference>
<name>A0A9R1VY68_LACSA</name>